<dbReference type="InterPro" id="IPR011990">
    <property type="entry name" value="TPR-like_helical_dom_sf"/>
</dbReference>
<dbReference type="Proteomes" id="UP000782554">
    <property type="component" value="Unassembled WGS sequence"/>
</dbReference>
<evidence type="ECO:0000259" key="3">
    <source>
        <dbReference type="PROSITE" id="PS51755"/>
    </source>
</evidence>
<dbReference type="SUPFAM" id="SSF48452">
    <property type="entry name" value="TPR-like"/>
    <property type="match status" value="1"/>
</dbReference>
<dbReference type="Pfam" id="PF00486">
    <property type="entry name" value="Trans_reg_C"/>
    <property type="match status" value="1"/>
</dbReference>
<feature type="domain" description="OmpR/PhoB-type" evidence="3">
    <location>
        <begin position="1"/>
        <end position="99"/>
    </location>
</feature>
<dbReference type="Gene3D" id="1.10.10.10">
    <property type="entry name" value="Winged helix-like DNA-binding domain superfamily/Winged helix DNA-binding domain"/>
    <property type="match status" value="1"/>
</dbReference>
<reference evidence="4 5" key="1">
    <citation type="submission" date="2021-08" db="EMBL/GenBank/DDBJ databases">
        <title>Comparative Genomics Analysis of the Genus Qipengyuania Reveals Extensive Genetic Diversity and Metabolic Versatility, Including the Description of Fifteen Novel Species.</title>
        <authorList>
            <person name="Liu Y."/>
        </authorList>
    </citation>
    <scope>NUCLEOTIDE SEQUENCE [LARGE SCALE GENOMIC DNA]</scope>
    <source>
        <strain evidence="4 5">YG27</strain>
    </source>
</reference>
<dbReference type="InterPro" id="IPR001867">
    <property type="entry name" value="OmpR/PhoB-type_DNA-bd"/>
</dbReference>
<dbReference type="Gene3D" id="3.40.50.10070">
    <property type="entry name" value="TolB, N-terminal domain"/>
    <property type="match status" value="1"/>
</dbReference>
<protein>
    <submittedName>
        <fullName evidence="4">Winged helix-turn-helix domain-containing protein</fullName>
    </submittedName>
</protein>
<dbReference type="PROSITE" id="PS51755">
    <property type="entry name" value="OMPR_PHOB"/>
    <property type="match status" value="1"/>
</dbReference>
<accession>A0ABS7JXX2</accession>
<evidence type="ECO:0000256" key="1">
    <source>
        <dbReference type="ARBA" id="ARBA00023125"/>
    </source>
</evidence>
<organism evidence="4 5">
    <name type="scientific">Qipengyuania mesophila</name>
    <dbReference type="NCBI Taxonomy" id="2867246"/>
    <lineage>
        <taxon>Bacteria</taxon>
        <taxon>Pseudomonadati</taxon>
        <taxon>Pseudomonadota</taxon>
        <taxon>Alphaproteobacteria</taxon>
        <taxon>Sphingomonadales</taxon>
        <taxon>Erythrobacteraceae</taxon>
        <taxon>Qipengyuania</taxon>
    </lineage>
</organism>
<sequence>MPSYRFAKYLFDPDRLCLLRDGEAVPAQPRVLEMLALLIDHRDRVVTRDEMAEALWERSLVSEDAITKRIGLLRKVLGDTARDRRFIQTAYGKGARFVGRVTVEGVAPPSVASTAIDSNAPQTAPPTIVILPFRTLGTAGSDSQIATGLPDDITSALVKLRSLRVIARGTAFRYAGSETPLGDLRADLGVSYALNGTVERAPRGVRIYVELLRTEDEGIVWSENFRVAEEEVHEIRDELIHQIVNRTEIAIPKEEAARAALKMPSHLTTWEAYHRGVSLGVETMQPDFPRARLYLERAIAGAPDFARAHAALAFVHWNSMNEGDQTEACRTAMLTEAECAVALDGEDPMARVALATMLGSLGQMDAGALHIARALHLAPGMARTHAVRAGFHTAKGELAESLSAIDQAISLSPRDPHLARWLSIRLVNHILQGDLDAVHADACEIERIGSDQISALGWALTAFSISSDADGIARIRTRLVHLLPGGRAVGIPVAYKSLPPLLQAMLTKTFVDHDLMG</sequence>
<dbReference type="InterPro" id="IPR016032">
    <property type="entry name" value="Sig_transdc_resp-reg_C-effctor"/>
</dbReference>
<dbReference type="RefSeq" id="WP_221603592.1">
    <property type="nucleotide sequence ID" value="NZ_JAIGNU010000003.1"/>
</dbReference>
<dbReference type="EMBL" id="JAIGNU010000003">
    <property type="protein sequence ID" value="MBX7502398.1"/>
    <property type="molecule type" value="Genomic_DNA"/>
</dbReference>
<evidence type="ECO:0000313" key="5">
    <source>
        <dbReference type="Proteomes" id="UP000782554"/>
    </source>
</evidence>
<evidence type="ECO:0000313" key="4">
    <source>
        <dbReference type="EMBL" id="MBX7502398.1"/>
    </source>
</evidence>
<dbReference type="SUPFAM" id="SSF46894">
    <property type="entry name" value="C-terminal effector domain of the bipartite response regulators"/>
    <property type="match status" value="1"/>
</dbReference>
<dbReference type="Gene3D" id="1.25.40.10">
    <property type="entry name" value="Tetratricopeptide repeat domain"/>
    <property type="match status" value="1"/>
</dbReference>
<name>A0ABS7JXX2_9SPHN</name>
<comment type="caution">
    <text evidence="4">The sequence shown here is derived from an EMBL/GenBank/DDBJ whole genome shotgun (WGS) entry which is preliminary data.</text>
</comment>
<dbReference type="InterPro" id="IPR036388">
    <property type="entry name" value="WH-like_DNA-bd_sf"/>
</dbReference>
<dbReference type="CDD" id="cd00383">
    <property type="entry name" value="trans_reg_C"/>
    <property type="match status" value="1"/>
</dbReference>
<keyword evidence="5" id="KW-1185">Reference proteome</keyword>
<dbReference type="SMART" id="SM00862">
    <property type="entry name" value="Trans_reg_C"/>
    <property type="match status" value="1"/>
</dbReference>
<proteinExistence type="predicted"/>
<keyword evidence="1 2" id="KW-0238">DNA-binding</keyword>
<evidence type="ECO:0000256" key="2">
    <source>
        <dbReference type="PROSITE-ProRule" id="PRU01091"/>
    </source>
</evidence>
<gene>
    <name evidence="4" type="ORF">K3181_13185</name>
</gene>
<feature type="DNA-binding region" description="OmpR/PhoB-type" evidence="2">
    <location>
        <begin position="1"/>
        <end position="99"/>
    </location>
</feature>